<organism evidence="2 3">
    <name type="scientific">Heligmosomoides polygyrus</name>
    <name type="common">Parasitic roundworm</name>
    <dbReference type="NCBI Taxonomy" id="6339"/>
    <lineage>
        <taxon>Eukaryota</taxon>
        <taxon>Metazoa</taxon>
        <taxon>Ecdysozoa</taxon>
        <taxon>Nematoda</taxon>
        <taxon>Chromadorea</taxon>
        <taxon>Rhabditida</taxon>
        <taxon>Rhabditina</taxon>
        <taxon>Rhabditomorpha</taxon>
        <taxon>Strongyloidea</taxon>
        <taxon>Heligmosomidae</taxon>
        <taxon>Heligmosomoides</taxon>
    </lineage>
</organism>
<dbReference type="WBParaSite" id="HPBE_0001424801-mRNA-1">
    <property type="protein sequence ID" value="HPBE_0001424801-mRNA-1"/>
    <property type="gene ID" value="HPBE_0001424801"/>
</dbReference>
<dbReference type="EMBL" id="UZAH01028273">
    <property type="protein sequence ID" value="VDO98999.1"/>
    <property type="molecule type" value="Genomic_DNA"/>
</dbReference>
<accession>A0A3P8A756</accession>
<evidence type="ECO:0000313" key="1">
    <source>
        <dbReference type="EMBL" id="VDO98999.1"/>
    </source>
</evidence>
<sequence length="88" mass="10417">MEMKMLRWTVGATRIDRIRNDVILQKFGAAPIADKMREARLRWFNHPPSGKAVTFRKLGLNFEVNGSLKERWRHDTRRADPATKRNKR</sequence>
<keyword evidence="2" id="KW-1185">Reference proteome</keyword>
<reference evidence="3" key="2">
    <citation type="submission" date="2019-09" db="UniProtKB">
        <authorList>
            <consortium name="WormBaseParasite"/>
        </authorList>
    </citation>
    <scope>IDENTIFICATION</scope>
</reference>
<accession>A0A183FZP7</accession>
<evidence type="ECO:0000313" key="2">
    <source>
        <dbReference type="Proteomes" id="UP000050761"/>
    </source>
</evidence>
<dbReference type="AlphaFoldDB" id="A0A183FZP7"/>
<evidence type="ECO:0000313" key="3">
    <source>
        <dbReference type="WBParaSite" id="HPBE_0001424801-mRNA-1"/>
    </source>
</evidence>
<name>A0A183FZP7_HELPZ</name>
<dbReference type="OrthoDB" id="5800121at2759"/>
<gene>
    <name evidence="1" type="ORF">HPBE_LOCUS14249</name>
</gene>
<reference evidence="1 2" key="1">
    <citation type="submission" date="2018-11" db="EMBL/GenBank/DDBJ databases">
        <authorList>
            <consortium name="Pathogen Informatics"/>
        </authorList>
    </citation>
    <scope>NUCLEOTIDE SEQUENCE [LARGE SCALE GENOMIC DNA]</scope>
</reference>
<dbReference type="Proteomes" id="UP000050761">
    <property type="component" value="Unassembled WGS sequence"/>
</dbReference>
<proteinExistence type="predicted"/>
<protein>
    <submittedName>
        <fullName evidence="3">HTH_48 domain-containing protein</fullName>
    </submittedName>
</protein>